<dbReference type="AlphaFoldDB" id="A0A4S8M4E3"/>
<gene>
    <name evidence="1" type="ORF">K435DRAFT_574078</name>
</gene>
<sequence>IYLPILDPDINFHNPYILVFTRHNHDLKCILSGKAAKAAMFYISDYITKNRLSTGDMLSLLSKAIASLEKLHSKNPEDFPRTDSKKRLQKCLSQLTSQQRIHAQQAARYLMALNDSVPSH</sequence>
<name>A0A4S8M4E3_DENBC</name>
<dbReference type="Proteomes" id="UP000297245">
    <property type="component" value="Unassembled WGS sequence"/>
</dbReference>
<feature type="non-terminal residue" evidence="1">
    <location>
        <position position="120"/>
    </location>
</feature>
<organism evidence="1 2">
    <name type="scientific">Dendrothele bispora (strain CBS 962.96)</name>
    <dbReference type="NCBI Taxonomy" id="1314807"/>
    <lineage>
        <taxon>Eukaryota</taxon>
        <taxon>Fungi</taxon>
        <taxon>Dikarya</taxon>
        <taxon>Basidiomycota</taxon>
        <taxon>Agaricomycotina</taxon>
        <taxon>Agaricomycetes</taxon>
        <taxon>Agaricomycetidae</taxon>
        <taxon>Agaricales</taxon>
        <taxon>Agaricales incertae sedis</taxon>
        <taxon>Dendrothele</taxon>
    </lineage>
</organism>
<accession>A0A4S8M4E3</accession>
<reference evidence="1 2" key="1">
    <citation type="journal article" date="2019" name="Nat. Ecol. Evol.">
        <title>Megaphylogeny resolves global patterns of mushroom evolution.</title>
        <authorList>
            <person name="Varga T."/>
            <person name="Krizsan K."/>
            <person name="Foldi C."/>
            <person name="Dima B."/>
            <person name="Sanchez-Garcia M."/>
            <person name="Sanchez-Ramirez S."/>
            <person name="Szollosi G.J."/>
            <person name="Szarkandi J.G."/>
            <person name="Papp V."/>
            <person name="Albert L."/>
            <person name="Andreopoulos W."/>
            <person name="Angelini C."/>
            <person name="Antonin V."/>
            <person name="Barry K.W."/>
            <person name="Bougher N.L."/>
            <person name="Buchanan P."/>
            <person name="Buyck B."/>
            <person name="Bense V."/>
            <person name="Catcheside P."/>
            <person name="Chovatia M."/>
            <person name="Cooper J."/>
            <person name="Damon W."/>
            <person name="Desjardin D."/>
            <person name="Finy P."/>
            <person name="Geml J."/>
            <person name="Haridas S."/>
            <person name="Hughes K."/>
            <person name="Justo A."/>
            <person name="Karasinski D."/>
            <person name="Kautmanova I."/>
            <person name="Kiss B."/>
            <person name="Kocsube S."/>
            <person name="Kotiranta H."/>
            <person name="LaButti K.M."/>
            <person name="Lechner B.E."/>
            <person name="Liimatainen K."/>
            <person name="Lipzen A."/>
            <person name="Lukacs Z."/>
            <person name="Mihaltcheva S."/>
            <person name="Morgado L.N."/>
            <person name="Niskanen T."/>
            <person name="Noordeloos M.E."/>
            <person name="Ohm R.A."/>
            <person name="Ortiz-Santana B."/>
            <person name="Ovrebo C."/>
            <person name="Racz N."/>
            <person name="Riley R."/>
            <person name="Savchenko A."/>
            <person name="Shiryaev A."/>
            <person name="Soop K."/>
            <person name="Spirin V."/>
            <person name="Szebenyi C."/>
            <person name="Tomsovsky M."/>
            <person name="Tulloss R.E."/>
            <person name="Uehling J."/>
            <person name="Grigoriev I.V."/>
            <person name="Vagvolgyi C."/>
            <person name="Papp T."/>
            <person name="Martin F.M."/>
            <person name="Miettinen O."/>
            <person name="Hibbett D.S."/>
            <person name="Nagy L.G."/>
        </authorList>
    </citation>
    <scope>NUCLEOTIDE SEQUENCE [LARGE SCALE GENOMIC DNA]</scope>
    <source>
        <strain evidence="1 2">CBS 962.96</strain>
    </source>
</reference>
<dbReference type="EMBL" id="ML179163">
    <property type="protein sequence ID" value="THU97064.1"/>
    <property type="molecule type" value="Genomic_DNA"/>
</dbReference>
<evidence type="ECO:0000313" key="1">
    <source>
        <dbReference type="EMBL" id="THU97064.1"/>
    </source>
</evidence>
<feature type="non-terminal residue" evidence="1">
    <location>
        <position position="1"/>
    </location>
</feature>
<evidence type="ECO:0000313" key="2">
    <source>
        <dbReference type="Proteomes" id="UP000297245"/>
    </source>
</evidence>
<keyword evidence="2" id="KW-1185">Reference proteome</keyword>
<dbReference type="OrthoDB" id="3267861at2759"/>
<proteinExistence type="predicted"/>
<protein>
    <submittedName>
        <fullName evidence="1">Uncharacterized protein</fullName>
    </submittedName>
</protein>